<feature type="domain" description="HTH araC/xylS-type" evidence="5">
    <location>
        <begin position="265"/>
        <end position="370"/>
    </location>
</feature>
<evidence type="ECO:0000256" key="3">
    <source>
        <dbReference type="ARBA" id="ARBA00023163"/>
    </source>
</evidence>
<dbReference type="SUPFAM" id="SSF46689">
    <property type="entry name" value="Homeodomain-like"/>
    <property type="match status" value="1"/>
</dbReference>
<keyword evidence="4" id="KW-1133">Transmembrane helix</keyword>
<dbReference type="PANTHER" id="PTHR43280:SF2">
    <property type="entry name" value="HTH-TYPE TRANSCRIPTIONAL REGULATOR EXSA"/>
    <property type="match status" value="1"/>
</dbReference>
<dbReference type="GO" id="GO:0003700">
    <property type="term" value="F:DNA-binding transcription factor activity"/>
    <property type="evidence" value="ECO:0007669"/>
    <property type="project" value="InterPro"/>
</dbReference>
<evidence type="ECO:0000313" key="6">
    <source>
        <dbReference type="EMBL" id="WKK79937.2"/>
    </source>
</evidence>
<feature type="transmembrane region" description="Helical" evidence="4">
    <location>
        <begin position="94"/>
        <end position="113"/>
    </location>
</feature>
<protein>
    <submittedName>
        <fullName evidence="6">Helix-turn-helix transcriptional regulator</fullName>
    </submittedName>
</protein>
<dbReference type="KEGG" id="marp:QYS47_22175"/>
<keyword evidence="2" id="KW-0238">DNA-binding</keyword>
<feature type="transmembrane region" description="Helical" evidence="4">
    <location>
        <begin position="214"/>
        <end position="236"/>
    </location>
</feature>
<dbReference type="InterPro" id="IPR018060">
    <property type="entry name" value="HTH_AraC"/>
</dbReference>
<gene>
    <name evidence="6" type="ORF">QYS47_22175</name>
</gene>
<name>A0AA49JCM9_9BACT</name>
<dbReference type="GO" id="GO:0043565">
    <property type="term" value="F:sequence-specific DNA binding"/>
    <property type="evidence" value="ECO:0007669"/>
    <property type="project" value="InterPro"/>
</dbReference>
<evidence type="ECO:0000256" key="1">
    <source>
        <dbReference type="ARBA" id="ARBA00023015"/>
    </source>
</evidence>
<dbReference type="PROSITE" id="PS00041">
    <property type="entry name" value="HTH_ARAC_FAMILY_1"/>
    <property type="match status" value="1"/>
</dbReference>
<keyword evidence="1" id="KW-0805">Transcription regulation</keyword>
<dbReference type="PANTHER" id="PTHR43280">
    <property type="entry name" value="ARAC-FAMILY TRANSCRIPTIONAL REGULATOR"/>
    <property type="match status" value="1"/>
</dbReference>
<reference evidence="6" key="1">
    <citation type="submission" date="2023-08" db="EMBL/GenBank/DDBJ databases">
        <title>Comparative genomics and taxonomic characterization of three novel marine species of genus Marivirga.</title>
        <authorList>
            <person name="Muhammad N."/>
            <person name="Kim S.-G."/>
        </authorList>
    </citation>
    <scope>NUCLEOTIDE SEQUENCE</scope>
    <source>
        <strain evidence="6">BKB1-2</strain>
    </source>
</reference>
<sequence length="372" mass="43373">MKLLIAAVIGVLVFVIFQMLRKDVANKRSQNFSILLQTLWLIRFFLIYIKLDLNETPAASYIIYDQTLLLLDGPLFWLYTRSLIDSKRLSIKDFIHFIPFILLFILSTFQLIADPATIVNQYQQAVNNMLNGSSMADLDASIFILFAMGLSLIYIVRAVKIARIYNRGLLDRFSTIDSLKANWIISFQRWWIGLFFLPLLIYFILYVFPFISAMYVAGTVLISISAFSIFFSSHLLNQNYAPPKLVKNKKAAVSTSTVNNRDHLFEQLSELKEKLEKEKYYLDEELSLNKLSDYIGIKPTHLTELIKLSEFENFYDFINSYRIEEIKEKLIETDEQIIVIAYQNGFKSKSTFNKIFKEKTGYTPKQYRLSKK</sequence>
<organism evidence="6">
    <name type="scientific">Marivirga arenosa</name>
    <dbReference type="NCBI Taxonomy" id="3059076"/>
    <lineage>
        <taxon>Bacteria</taxon>
        <taxon>Pseudomonadati</taxon>
        <taxon>Bacteroidota</taxon>
        <taxon>Cytophagia</taxon>
        <taxon>Cytophagales</taxon>
        <taxon>Marivirgaceae</taxon>
        <taxon>Marivirga</taxon>
    </lineage>
</organism>
<dbReference type="InterPro" id="IPR009057">
    <property type="entry name" value="Homeodomain-like_sf"/>
</dbReference>
<dbReference type="PRINTS" id="PR00032">
    <property type="entry name" value="HTHARAC"/>
</dbReference>
<feature type="transmembrane region" description="Helical" evidence="4">
    <location>
        <begin position="31"/>
        <end position="49"/>
    </location>
</feature>
<proteinExistence type="predicted"/>
<keyword evidence="4" id="KW-0472">Membrane</keyword>
<dbReference type="Pfam" id="PF12833">
    <property type="entry name" value="HTH_18"/>
    <property type="match status" value="1"/>
</dbReference>
<evidence type="ECO:0000259" key="5">
    <source>
        <dbReference type="PROSITE" id="PS01124"/>
    </source>
</evidence>
<evidence type="ECO:0000256" key="4">
    <source>
        <dbReference type="SAM" id="Phobius"/>
    </source>
</evidence>
<feature type="transmembrane region" description="Helical" evidence="4">
    <location>
        <begin position="140"/>
        <end position="159"/>
    </location>
</feature>
<accession>A0AA49JCM9</accession>
<keyword evidence="3" id="KW-0804">Transcription</keyword>
<dbReference type="Gene3D" id="1.10.10.60">
    <property type="entry name" value="Homeodomain-like"/>
    <property type="match status" value="2"/>
</dbReference>
<evidence type="ECO:0000256" key="2">
    <source>
        <dbReference type="ARBA" id="ARBA00023125"/>
    </source>
</evidence>
<dbReference type="RefSeq" id="WP_322346611.1">
    <property type="nucleotide sequence ID" value="NZ_CP129968.2"/>
</dbReference>
<keyword evidence="4" id="KW-0812">Transmembrane</keyword>
<dbReference type="InterPro" id="IPR018062">
    <property type="entry name" value="HTH_AraC-typ_CS"/>
</dbReference>
<dbReference type="InterPro" id="IPR020449">
    <property type="entry name" value="Tscrpt_reg_AraC-type_HTH"/>
</dbReference>
<dbReference type="AlphaFoldDB" id="A0AA49JCM9"/>
<dbReference type="EMBL" id="CP129968">
    <property type="protein sequence ID" value="WKK79937.2"/>
    <property type="molecule type" value="Genomic_DNA"/>
</dbReference>
<feature type="transmembrane region" description="Helical" evidence="4">
    <location>
        <begin position="190"/>
        <end position="208"/>
    </location>
</feature>
<dbReference type="SMART" id="SM00342">
    <property type="entry name" value="HTH_ARAC"/>
    <property type="match status" value="1"/>
</dbReference>
<dbReference type="PROSITE" id="PS01124">
    <property type="entry name" value="HTH_ARAC_FAMILY_2"/>
    <property type="match status" value="1"/>
</dbReference>
<dbReference type="Proteomes" id="UP001232019">
    <property type="component" value="Chromosome"/>
</dbReference>